<name>A0A9W9ZQ95_9CNID</name>
<reference evidence="2" key="1">
    <citation type="submission" date="2023-01" db="EMBL/GenBank/DDBJ databases">
        <title>Genome assembly of the deep-sea coral Lophelia pertusa.</title>
        <authorList>
            <person name="Herrera S."/>
            <person name="Cordes E."/>
        </authorList>
    </citation>
    <scope>NUCLEOTIDE SEQUENCE</scope>
    <source>
        <strain evidence="2">USNM1676648</strain>
        <tissue evidence="2">Polyp</tissue>
    </source>
</reference>
<dbReference type="Proteomes" id="UP001163046">
    <property type="component" value="Unassembled WGS sequence"/>
</dbReference>
<comment type="caution">
    <text evidence="2">The sequence shown here is derived from an EMBL/GenBank/DDBJ whole genome shotgun (WGS) entry which is preliminary data.</text>
</comment>
<protein>
    <submittedName>
        <fullName evidence="2">Uncharacterized protein</fullName>
    </submittedName>
</protein>
<dbReference type="EMBL" id="MU825878">
    <property type="protein sequence ID" value="KAJ7385957.1"/>
    <property type="molecule type" value="Genomic_DNA"/>
</dbReference>
<sequence>MKRPAEIPAEKGEALDSLPQRPRFMPGESESPLKNYLDQRESSDKSPEHDDIDAAAISVNYSNSDFEDASLSTKKRKRDRPSKRFKDYKLSCSGKSESSRDEAKQRSLPRKRKLVDNNDSDDNGSDDNDSVDKNSDDNACNDHELNFSPCENNSLKGDDTTPFQAEGTSAVQDEIAVINGCPVFRQSKKGLTISEILEICVCEKVQPAYVCRKVPQAVRENAVFVVDIKDAVPHRDLTADDNGYTQSTRPRVKKYAPISEMTAPWKEYK</sequence>
<keyword evidence="3" id="KW-1185">Reference proteome</keyword>
<feature type="compositionally biased region" description="Basic and acidic residues" evidence="1">
    <location>
        <begin position="37"/>
        <end position="49"/>
    </location>
</feature>
<feature type="compositionally biased region" description="Acidic residues" evidence="1">
    <location>
        <begin position="118"/>
        <end position="129"/>
    </location>
</feature>
<proteinExistence type="predicted"/>
<dbReference type="AlphaFoldDB" id="A0A9W9ZQ95"/>
<evidence type="ECO:0000313" key="3">
    <source>
        <dbReference type="Proteomes" id="UP001163046"/>
    </source>
</evidence>
<accession>A0A9W9ZQ95</accession>
<gene>
    <name evidence="2" type="ORF">OS493_012286</name>
</gene>
<organism evidence="2 3">
    <name type="scientific">Desmophyllum pertusum</name>
    <dbReference type="NCBI Taxonomy" id="174260"/>
    <lineage>
        <taxon>Eukaryota</taxon>
        <taxon>Metazoa</taxon>
        <taxon>Cnidaria</taxon>
        <taxon>Anthozoa</taxon>
        <taxon>Hexacorallia</taxon>
        <taxon>Scleractinia</taxon>
        <taxon>Caryophylliina</taxon>
        <taxon>Caryophylliidae</taxon>
        <taxon>Desmophyllum</taxon>
    </lineage>
</organism>
<feature type="compositionally biased region" description="Basic and acidic residues" evidence="1">
    <location>
        <begin position="130"/>
        <end position="144"/>
    </location>
</feature>
<feature type="compositionally biased region" description="Basic and acidic residues" evidence="1">
    <location>
        <begin position="1"/>
        <end position="14"/>
    </location>
</feature>
<evidence type="ECO:0000256" key="1">
    <source>
        <dbReference type="SAM" id="MobiDB-lite"/>
    </source>
</evidence>
<feature type="region of interest" description="Disordered" evidence="1">
    <location>
        <begin position="1"/>
        <end position="144"/>
    </location>
</feature>
<evidence type="ECO:0000313" key="2">
    <source>
        <dbReference type="EMBL" id="KAJ7385957.1"/>
    </source>
</evidence>